<evidence type="ECO:0000256" key="2">
    <source>
        <dbReference type="ARBA" id="ARBA00022692"/>
    </source>
</evidence>
<dbReference type="PROSITE" id="PS50262">
    <property type="entry name" value="G_PROTEIN_RECEP_F1_2"/>
    <property type="match status" value="1"/>
</dbReference>
<reference evidence="12 13" key="1">
    <citation type="submission" date="2024-05" db="EMBL/GenBank/DDBJ databases">
        <title>Genome sequencing and assembly of Indian major carp, Cirrhinus mrigala (Hamilton, 1822).</title>
        <authorList>
            <person name="Mohindra V."/>
            <person name="Chowdhury L.M."/>
            <person name="Lal K."/>
            <person name="Jena J.K."/>
        </authorList>
    </citation>
    <scope>NUCLEOTIDE SEQUENCE [LARGE SCALE GENOMIC DNA]</scope>
    <source>
        <strain evidence="12">CM1030</strain>
        <tissue evidence="12">Blood</tissue>
    </source>
</reference>
<feature type="transmembrane region" description="Helical" evidence="10">
    <location>
        <begin position="112"/>
        <end position="130"/>
    </location>
</feature>
<feature type="transmembrane region" description="Helical" evidence="10">
    <location>
        <begin position="278"/>
        <end position="300"/>
    </location>
</feature>
<dbReference type="PANTHER" id="PTHR24232">
    <property type="entry name" value="G-PROTEIN COUPLED RECEPTOR"/>
    <property type="match status" value="1"/>
</dbReference>
<dbReference type="Pfam" id="PF00001">
    <property type="entry name" value="7tm_1"/>
    <property type="match status" value="1"/>
</dbReference>
<dbReference type="PROSITE" id="PS00237">
    <property type="entry name" value="G_PROTEIN_RECEP_F1_1"/>
    <property type="match status" value="1"/>
</dbReference>
<evidence type="ECO:0000256" key="10">
    <source>
        <dbReference type="SAM" id="Phobius"/>
    </source>
</evidence>
<evidence type="ECO:0000256" key="3">
    <source>
        <dbReference type="ARBA" id="ARBA00022989"/>
    </source>
</evidence>
<keyword evidence="2 9" id="KW-0812">Transmembrane</keyword>
<feature type="transmembrane region" description="Helical" evidence="10">
    <location>
        <begin position="237"/>
        <end position="258"/>
    </location>
</feature>
<name>A0ABD0NQW2_CIRMR</name>
<evidence type="ECO:0000256" key="8">
    <source>
        <dbReference type="ARBA" id="ARBA00023224"/>
    </source>
</evidence>
<comment type="subcellular location">
    <subcellularLocation>
        <location evidence="1">Membrane</location>
        <topology evidence="1">Multi-pass membrane protein</topology>
    </subcellularLocation>
</comment>
<dbReference type="GO" id="GO:0016020">
    <property type="term" value="C:membrane"/>
    <property type="evidence" value="ECO:0007669"/>
    <property type="project" value="UniProtKB-SubCell"/>
</dbReference>
<dbReference type="SUPFAM" id="SSF81321">
    <property type="entry name" value="Family A G protein-coupled receptor-like"/>
    <property type="match status" value="1"/>
</dbReference>
<evidence type="ECO:0000259" key="11">
    <source>
        <dbReference type="PROSITE" id="PS50262"/>
    </source>
</evidence>
<keyword evidence="13" id="KW-1185">Reference proteome</keyword>
<comment type="similarity">
    <text evidence="9">Belongs to the G-protein coupled receptor 1 family.</text>
</comment>
<dbReference type="Gene3D" id="1.20.1070.10">
    <property type="entry name" value="Rhodopsin 7-helix transmembrane proteins"/>
    <property type="match status" value="1"/>
</dbReference>
<keyword evidence="8 9" id="KW-0807">Transducer</keyword>
<feature type="domain" description="G-protein coupled receptors family 1 profile" evidence="11">
    <location>
        <begin position="40"/>
        <end position="298"/>
    </location>
</feature>
<feature type="transmembrane region" description="Helical" evidence="10">
    <location>
        <begin position="190"/>
        <end position="216"/>
    </location>
</feature>
<evidence type="ECO:0000256" key="6">
    <source>
        <dbReference type="ARBA" id="ARBA00023170"/>
    </source>
</evidence>
<keyword evidence="3 10" id="KW-1133">Transmembrane helix</keyword>
<evidence type="ECO:0000313" key="12">
    <source>
        <dbReference type="EMBL" id="KAL0162723.1"/>
    </source>
</evidence>
<dbReference type="InterPro" id="IPR017452">
    <property type="entry name" value="GPCR_Rhodpsn_7TM"/>
</dbReference>
<evidence type="ECO:0000256" key="7">
    <source>
        <dbReference type="ARBA" id="ARBA00023180"/>
    </source>
</evidence>
<keyword evidence="6 9" id="KW-0675">Receptor</keyword>
<dbReference type="EMBL" id="JAMKFB020000021">
    <property type="protein sequence ID" value="KAL0162723.1"/>
    <property type="molecule type" value="Genomic_DNA"/>
</dbReference>
<comment type="caution">
    <text evidence="12">The sequence shown here is derived from an EMBL/GenBank/DDBJ whole genome shotgun (WGS) entry which is preliminary data.</text>
</comment>
<dbReference type="PANTHER" id="PTHR24232:SF95">
    <property type="entry name" value="G-PROTEIN COUPLED RECEPTORS FAMILY 1 PROFILE DOMAIN-CONTAINING PROTEIN"/>
    <property type="match status" value="1"/>
</dbReference>
<keyword evidence="5 10" id="KW-0472">Membrane</keyword>
<evidence type="ECO:0000313" key="13">
    <source>
        <dbReference type="Proteomes" id="UP001529510"/>
    </source>
</evidence>
<organism evidence="12 13">
    <name type="scientific">Cirrhinus mrigala</name>
    <name type="common">Mrigala</name>
    <dbReference type="NCBI Taxonomy" id="683832"/>
    <lineage>
        <taxon>Eukaryota</taxon>
        <taxon>Metazoa</taxon>
        <taxon>Chordata</taxon>
        <taxon>Craniata</taxon>
        <taxon>Vertebrata</taxon>
        <taxon>Euteleostomi</taxon>
        <taxon>Actinopterygii</taxon>
        <taxon>Neopterygii</taxon>
        <taxon>Teleostei</taxon>
        <taxon>Ostariophysi</taxon>
        <taxon>Cypriniformes</taxon>
        <taxon>Cyprinidae</taxon>
        <taxon>Labeoninae</taxon>
        <taxon>Labeonini</taxon>
        <taxon>Cirrhinus</taxon>
    </lineage>
</organism>
<gene>
    <name evidence="12" type="ORF">M9458_042119</name>
</gene>
<dbReference type="GO" id="GO:0004930">
    <property type="term" value="F:G protein-coupled receptor activity"/>
    <property type="evidence" value="ECO:0007669"/>
    <property type="project" value="UniProtKB-KW"/>
</dbReference>
<protein>
    <recommendedName>
        <fullName evidence="11">G-protein coupled receptors family 1 profile domain-containing protein</fullName>
    </recommendedName>
</protein>
<dbReference type="InterPro" id="IPR000276">
    <property type="entry name" value="GPCR_Rhodpsn"/>
</dbReference>
<evidence type="ECO:0000256" key="5">
    <source>
        <dbReference type="ARBA" id="ARBA00023136"/>
    </source>
</evidence>
<feature type="transmembrane region" description="Helical" evidence="10">
    <location>
        <begin position="28"/>
        <end position="49"/>
    </location>
</feature>
<dbReference type="AlphaFoldDB" id="A0ABD0NQW2"/>
<evidence type="ECO:0000256" key="9">
    <source>
        <dbReference type="RuleBase" id="RU000688"/>
    </source>
</evidence>
<dbReference type="Proteomes" id="UP001529510">
    <property type="component" value="Unassembled WGS sequence"/>
</dbReference>
<proteinExistence type="inferred from homology"/>
<feature type="transmembrane region" description="Helical" evidence="10">
    <location>
        <begin position="61"/>
        <end position="82"/>
    </location>
</feature>
<keyword evidence="7" id="KW-0325">Glycoprotein</keyword>
<dbReference type="PRINTS" id="PR00237">
    <property type="entry name" value="GPCRRHODOPSN"/>
</dbReference>
<feature type="transmembrane region" description="Helical" evidence="10">
    <location>
        <begin position="151"/>
        <end position="170"/>
    </location>
</feature>
<dbReference type="CDD" id="cd14982">
    <property type="entry name" value="7tmA_purinoceptor-like"/>
    <property type="match status" value="1"/>
</dbReference>
<evidence type="ECO:0000256" key="4">
    <source>
        <dbReference type="ARBA" id="ARBA00023040"/>
    </source>
</evidence>
<evidence type="ECO:0000256" key="1">
    <source>
        <dbReference type="ARBA" id="ARBA00004141"/>
    </source>
</evidence>
<accession>A0ABD0NQW2</accession>
<keyword evidence="4 9" id="KW-0297">G-protein coupled receptor</keyword>
<sequence>MDLRNTTYISIQANCTVDTSYRFTYYKISYSMIFIFGVISNATALRRFCRIPRMFTSTAVYMANLAAADIFFVISLPLRIYYYHKAAAISNRTNDWSPGSAFCQLTFTLKYISLYGGIFFLVCIGVDRYFAVVHPLHQHLRKVRTARMLSVGIWCLVLALSLTLPLLYSAASRWHKSCLLDPSSKRDSTIILTALGLVQIAYLLPALLLLFSYCSILRVLRSLPHRRKIRHRRTLTVIYWVLVVFFLCFTPYHLNLLGYTLTQVGLVRSCGLAQVTKVLHPIMLSLASTNCCLNPLIYYFSSSLVHKETAGSRGSASQ</sequence>